<dbReference type="GO" id="GO:0070043">
    <property type="term" value="F:rRNA (guanine-N7-)-methyltransferase activity"/>
    <property type="evidence" value="ECO:0007669"/>
    <property type="project" value="UniProtKB-UniRule"/>
</dbReference>
<reference evidence="7 8" key="1">
    <citation type="submission" date="2020-02" db="EMBL/GenBank/DDBJ databases">
        <title>Comparative genomics of sulfur disproportionating microorganisms.</title>
        <authorList>
            <person name="Ward L.M."/>
            <person name="Bertran E."/>
            <person name="Johnston D.T."/>
        </authorList>
    </citation>
    <scope>NUCLEOTIDE SEQUENCE [LARGE SCALE GENOMIC DNA]</scope>
    <source>
        <strain evidence="7 8">DSM 100025</strain>
    </source>
</reference>
<dbReference type="NCBIfam" id="TIGR00138">
    <property type="entry name" value="rsmG_gidB"/>
    <property type="match status" value="1"/>
</dbReference>
<keyword evidence="4 6" id="KW-0808">Transferase</keyword>
<dbReference type="SUPFAM" id="SSF53335">
    <property type="entry name" value="S-adenosyl-L-methionine-dependent methyltransferases"/>
    <property type="match status" value="1"/>
</dbReference>
<evidence type="ECO:0000256" key="2">
    <source>
        <dbReference type="ARBA" id="ARBA00022552"/>
    </source>
</evidence>
<keyword evidence="5 6" id="KW-0949">S-adenosyl-L-methionine</keyword>
<evidence type="ECO:0000256" key="1">
    <source>
        <dbReference type="ARBA" id="ARBA00022490"/>
    </source>
</evidence>
<dbReference type="PANTHER" id="PTHR31760">
    <property type="entry name" value="S-ADENOSYL-L-METHIONINE-DEPENDENT METHYLTRANSFERASES SUPERFAMILY PROTEIN"/>
    <property type="match status" value="1"/>
</dbReference>
<comment type="caution">
    <text evidence="7">The sequence shown here is derived from an EMBL/GenBank/DDBJ whole genome shotgun (WGS) entry which is preliminary data.</text>
</comment>
<proteinExistence type="inferred from homology"/>
<name>A0A6N9TJK8_DISTH</name>
<dbReference type="CDD" id="cd02440">
    <property type="entry name" value="AdoMet_MTases"/>
    <property type="match status" value="1"/>
</dbReference>
<gene>
    <name evidence="6 7" type="primary">rsmG</name>
    <name evidence="7" type="ORF">G3N55_01025</name>
</gene>
<comment type="caution">
    <text evidence="6">Lacks conserved residue(s) required for the propagation of feature annotation.</text>
</comment>
<dbReference type="InterPro" id="IPR029063">
    <property type="entry name" value="SAM-dependent_MTases_sf"/>
</dbReference>
<feature type="binding site" evidence="6">
    <location>
        <position position="153"/>
    </location>
    <ligand>
        <name>S-adenosyl-L-methionine</name>
        <dbReference type="ChEBI" id="CHEBI:59789"/>
    </ligand>
</feature>
<comment type="subcellular location">
    <subcellularLocation>
        <location evidence="6">Cytoplasm</location>
    </subcellularLocation>
</comment>
<keyword evidence="2 6" id="KW-0698">rRNA processing</keyword>
<evidence type="ECO:0000256" key="6">
    <source>
        <dbReference type="HAMAP-Rule" id="MF_00074"/>
    </source>
</evidence>
<evidence type="ECO:0000313" key="7">
    <source>
        <dbReference type="EMBL" id="NDY41435.1"/>
    </source>
</evidence>
<keyword evidence="8" id="KW-1185">Reference proteome</keyword>
<keyword evidence="1 6" id="KW-0963">Cytoplasm</keyword>
<protein>
    <recommendedName>
        <fullName evidence="6">Ribosomal RNA small subunit methyltransferase G</fullName>
        <ecNumber evidence="6">2.1.1.-</ecNumber>
    </recommendedName>
    <alternativeName>
        <fullName evidence="6">16S rRNA 7-methylguanosine methyltransferase</fullName>
        <shortName evidence="6">16S rRNA m7G methyltransferase</shortName>
    </alternativeName>
</protein>
<dbReference type="HAMAP" id="MF_00074">
    <property type="entry name" value="16SrRNA_methyltr_G"/>
    <property type="match status" value="1"/>
</dbReference>
<dbReference type="InterPro" id="IPR003682">
    <property type="entry name" value="rRNA_ssu_MeTfrase_G"/>
</dbReference>
<evidence type="ECO:0000256" key="5">
    <source>
        <dbReference type="ARBA" id="ARBA00022691"/>
    </source>
</evidence>
<organism evidence="7 8">
    <name type="scientific">Dissulfurirhabdus thermomarina</name>
    <dbReference type="NCBI Taxonomy" id="1765737"/>
    <lineage>
        <taxon>Bacteria</taxon>
        <taxon>Deltaproteobacteria</taxon>
        <taxon>Dissulfurirhabdaceae</taxon>
        <taxon>Dissulfurirhabdus</taxon>
    </lineage>
</organism>
<dbReference type="EC" id="2.1.1.-" evidence="6"/>
<dbReference type="Proteomes" id="UP000469346">
    <property type="component" value="Unassembled WGS sequence"/>
</dbReference>
<evidence type="ECO:0000313" key="8">
    <source>
        <dbReference type="Proteomes" id="UP000469346"/>
    </source>
</evidence>
<dbReference type="Gene3D" id="3.40.50.150">
    <property type="entry name" value="Vaccinia Virus protein VP39"/>
    <property type="match status" value="1"/>
</dbReference>
<dbReference type="RefSeq" id="WP_163297595.1">
    <property type="nucleotide sequence ID" value="NZ_JAAGRR010000004.1"/>
</dbReference>
<dbReference type="AlphaFoldDB" id="A0A6N9TJK8"/>
<keyword evidence="3 6" id="KW-0489">Methyltransferase</keyword>
<accession>A0A6N9TJK8</accession>
<comment type="function">
    <text evidence="6">Specifically methylates the N7 position of a guanine in 16S rRNA.</text>
</comment>
<comment type="similarity">
    <text evidence="6">Belongs to the methyltransferase superfamily. RNA methyltransferase RsmG family.</text>
</comment>
<dbReference type="EMBL" id="JAAGRR010000004">
    <property type="protein sequence ID" value="NDY41435.1"/>
    <property type="molecule type" value="Genomic_DNA"/>
</dbReference>
<evidence type="ECO:0000256" key="3">
    <source>
        <dbReference type="ARBA" id="ARBA00022603"/>
    </source>
</evidence>
<dbReference type="PANTHER" id="PTHR31760:SF0">
    <property type="entry name" value="S-ADENOSYL-L-METHIONINE-DEPENDENT METHYLTRANSFERASES SUPERFAMILY PROTEIN"/>
    <property type="match status" value="1"/>
</dbReference>
<dbReference type="GO" id="GO:0005829">
    <property type="term" value="C:cytosol"/>
    <property type="evidence" value="ECO:0007669"/>
    <property type="project" value="TreeGrafter"/>
</dbReference>
<dbReference type="Pfam" id="PF02527">
    <property type="entry name" value="GidB"/>
    <property type="match status" value="1"/>
</dbReference>
<feature type="binding site" evidence="6">
    <location>
        <position position="82"/>
    </location>
    <ligand>
        <name>S-adenosyl-L-methionine</name>
        <dbReference type="ChEBI" id="CHEBI:59789"/>
    </ligand>
</feature>
<dbReference type="PIRSF" id="PIRSF003078">
    <property type="entry name" value="GidB"/>
    <property type="match status" value="1"/>
</dbReference>
<evidence type="ECO:0000256" key="4">
    <source>
        <dbReference type="ARBA" id="ARBA00022679"/>
    </source>
</evidence>
<sequence length="228" mass="23612">MKTSPGTPSPEALIRALLAEAGEAGDAAAALGAYFEELARWNRRFNLTGLRDPAARVRKHLGDTLTLLPLVPPGPARVIDIGTGAGVPGLLLKILRPRLQVVLVDAVARKVSFLRAVIARLGLEGIWAEHGRVGEPEVPRRRPGGGFDLAVSQAVGSLAHLAALAGPVLGPRGMLVAMKGPGGAAELEAARAGLRAAGWAAEPVTARVPLTGHPRCLVVLRRVGEAAP</sequence>